<evidence type="ECO:0000256" key="3">
    <source>
        <dbReference type="ARBA" id="ARBA00022630"/>
    </source>
</evidence>
<dbReference type="EC" id="1.-.-.-" evidence="8"/>
<keyword evidence="6 8" id="KW-0560">Oxidoreductase</keyword>
<dbReference type="Gene3D" id="3.40.109.10">
    <property type="entry name" value="NADH Oxidase"/>
    <property type="match status" value="1"/>
</dbReference>
<protein>
    <recommendedName>
        <fullName evidence="8">Putative NAD(P)H nitroreductase</fullName>
        <ecNumber evidence="8">1.-.-.-</ecNumber>
    </recommendedName>
</protein>
<evidence type="ECO:0000256" key="9">
    <source>
        <dbReference type="SAM" id="MobiDB-lite"/>
    </source>
</evidence>
<gene>
    <name evidence="11" type="ORF">ABID41_003241</name>
</gene>
<keyword evidence="3 8" id="KW-0285">Flavoprotein</keyword>
<dbReference type="SUPFAM" id="SSF55469">
    <property type="entry name" value="FMN-dependent nitroreductase-like"/>
    <property type="match status" value="1"/>
</dbReference>
<accession>A0ABV2EMD5</accession>
<evidence type="ECO:0000256" key="6">
    <source>
        <dbReference type="ARBA" id="ARBA00023002"/>
    </source>
</evidence>
<dbReference type="InterPro" id="IPR052530">
    <property type="entry name" value="NAD(P)H_nitroreductase"/>
</dbReference>
<dbReference type="PIRSF" id="PIRSF000232">
    <property type="entry name" value="YdjA"/>
    <property type="match status" value="1"/>
</dbReference>
<proteinExistence type="inferred from homology"/>
<keyword evidence="5 8" id="KW-0521">NADP</keyword>
<evidence type="ECO:0000256" key="7">
    <source>
        <dbReference type="ARBA" id="ARBA00023027"/>
    </source>
</evidence>
<evidence type="ECO:0000256" key="1">
    <source>
        <dbReference type="ARBA" id="ARBA00001917"/>
    </source>
</evidence>
<keyword evidence="4 8" id="KW-0288">FMN</keyword>
<dbReference type="Pfam" id="PF00881">
    <property type="entry name" value="Nitroreductase"/>
    <property type="match status" value="1"/>
</dbReference>
<dbReference type="CDD" id="cd02135">
    <property type="entry name" value="YdjA-like"/>
    <property type="match status" value="1"/>
</dbReference>
<dbReference type="InterPro" id="IPR029479">
    <property type="entry name" value="Nitroreductase"/>
</dbReference>
<dbReference type="PANTHER" id="PTHR43821">
    <property type="entry name" value="NAD(P)H NITROREDUCTASE YDJA-RELATED"/>
    <property type="match status" value="1"/>
</dbReference>
<evidence type="ECO:0000256" key="2">
    <source>
        <dbReference type="ARBA" id="ARBA00007118"/>
    </source>
</evidence>
<comment type="similarity">
    <text evidence="2 8">Belongs to the nitroreductase family.</text>
</comment>
<evidence type="ECO:0000313" key="11">
    <source>
        <dbReference type="EMBL" id="MET3528102.1"/>
    </source>
</evidence>
<dbReference type="EMBL" id="JBEPLU010000003">
    <property type="protein sequence ID" value="MET3528102.1"/>
    <property type="molecule type" value="Genomic_DNA"/>
</dbReference>
<dbReference type="PANTHER" id="PTHR43821:SF1">
    <property type="entry name" value="NAD(P)H NITROREDUCTASE YDJA-RELATED"/>
    <property type="match status" value="1"/>
</dbReference>
<evidence type="ECO:0000313" key="12">
    <source>
        <dbReference type="Proteomes" id="UP001549110"/>
    </source>
</evidence>
<evidence type="ECO:0000259" key="10">
    <source>
        <dbReference type="Pfam" id="PF00881"/>
    </source>
</evidence>
<name>A0ABV2EMD5_9CAUL</name>
<feature type="region of interest" description="Disordered" evidence="9">
    <location>
        <begin position="183"/>
        <end position="203"/>
    </location>
</feature>
<dbReference type="RefSeq" id="WP_354298095.1">
    <property type="nucleotide sequence ID" value="NZ_JBEPLU010000003.1"/>
</dbReference>
<evidence type="ECO:0000256" key="4">
    <source>
        <dbReference type="ARBA" id="ARBA00022643"/>
    </source>
</evidence>
<dbReference type="InterPro" id="IPR000415">
    <property type="entry name" value="Nitroreductase-like"/>
</dbReference>
<reference evidence="11 12" key="1">
    <citation type="submission" date="2024-06" db="EMBL/GenBank/DDBJ databases">
        <title>Genomic Encyclopedia of Type Strains, Phase IV (KMG-IV): sequencing the most valuable type-strain genomes for metagenomic binning, comparative biology and taxonomic classification.</title>
        <authorList>
            <person name="Goeker M."/>
        </authorList>
    </citation>
    <scope>NUCLEOTIDE SEQUENCE [LARGE SCALE GENOMIC DNA]</scope>
    <source>
        <strain evidence="11 12">DSM 17809</strain>
    </source>
</reference>
<keyword evidence="7 8" id="KW-0520">NAD</keyword>
<dbReference type="Proteomes" id="UP001549110">
    <property type="component" value="Unassembled WGS sequence"/>
</dbReference>
<evidence type="ECO:0000256" key="8">
    <source>
        <dbReference type="PIRNR" id="PIRNR000232"/>
    </source>
</evidence>
<comment type="cofactor">
    <cofactor evidence="1 8">
        <name>FMN</name>
        <dbReference type="ChEBI" id="CHEBI:58210"/>
    </cofactor>
</comment>
<dbReference type="InterPro" id="IPR026021">
    <property type="entry name" value="YdjA-like"/>
</dbReference>
<sequence>MSTFLPPTPEFGAPLEQHPSPEVLRFLATRRSASAVTLGGPGPSTDEIRTLIALATRVPDHGKLAPWRFIVLEGEGKAAFAAKLEALAQSRGDAKAAAKLVKLKTPPMGVAVVSATRNHEIPQWEQLLSSGAVCTTLLYAAQAMGYGANWITDWYAYDGEAKAILGLSPEENVTGFVLMGTPREPPLERERPNPAALTTVWRS</sequence>
<feature type="domain" description="Nitroreductase" evidence="10">
    <location>
        <begin position="41"/>
        <end position="180"/>
    </location>
</feature>
<keyword evidence="12" id="KW-1185">Reference proteome</keyword>
<organism evidence="11 12">
    <name type="scientific">Phenylobacterium koreense</name>
    <dbReference type="NCBI Taxonomy" id="266125"/>
    <lineage>
        <taxon>Bacteria</taxon>
        <taxon>Pseudomonadati</taxon>
        <taxon>Pseudomonadota</taxon>
        <taxon>Alphaproteobacteria</taxon>
        <taxon>Caulobacterales</taxon>
        <taxon>Caulobacteraceae</taxon>
        <taxon>Phenylobacterium</taxon>
    </lineage>
</organism>
<comment type="caution">
    <text evidence="11">The sequence shown here is derived from an EMBL/GenBank/DDBJ whole genome shotgun (WGS) entry which is preliminary data.</text>
</comment>
<evidence type="ECO:0000256" key="5">
    <source>
        <dbReference type="ARBA" id="ARBA00022857"/>
    </source>
</evidence>